<name>A0AAX3ZWK8_9CAUD</name>
<reference evidence="1 2" key="1">
    <citation type="submission" date="2023-08" db="EMBL/GenBank/DDBJ databases">
        <authorList>
            <person name="Du S."/>
            <person name="Wu Z."/>
            <person name="Wu Y."/>
            <person name="Yang M."/>
            <person name="Shao J."/>
            <person name="Liu H."/>
            <person name="Zhao Y."/>
            <person name="Zhang Z."/>
        </authorList>
    </citation>
    <scope>NUCLEOTIDE SEQUENCE [LARGE SCALE GENOMIC DNA]</scope>
</reference>
<sequence length="57" mass="6812">MNYKSPREVIPLDDYIKDMKKELSRFDFEDPEFNVITREITQAYLSIANGEAYYVPF</sequence>
<proteinExistence type="predicted"/>
<accession>A0AAX3ZWK8</accession>
<protein>
    <submittedName>
        <fullName evidence="1">Uncharacterized protein</fullName>
    </submittedName>
</protein>
<gene>
    <name evidence="1" type="ORF">CRP804_gp3</name>
</gene>
<dbReference type="Proteomes" id="UP001301871">
    <property type="component" value="Segment"/>
</dbReference>
<evidence type="ECO:0000313" key="1">
    <source>
        <dbReference type="EMBL" id="WMM94881.1"/>
    </source>
</evidence>
<dbReference type="EMBL" id="OR420734">
    <property type="protein sequence ID" value="WMM94881.1"/>
    <property type="molecule type" value="Genomic_DNA"/>
</dbReference>
<evidence type="ECO:0000313" key="2">
    <source>
        <dbReference type="Proteomes" id="UP001301871"/>
    </source>
</evidence>
<keyword evidence="2" id="KW-1185">Reference proteome</keyword>
<organism evidence="1 2">
    <name type="scientific">Roseobacter phage CRP-804</name>
    <dbReference type="NCBI Taxonomy" id="3072850"/>
    <lineage>
        <taxon>Viruses</taxon>
        <taxon>Duplodnaviria</taxon>
        <taxon>Heunggongvirae</taxon>
        <taxon>Uroviricota</taxon>
        <taxon>Caudoviricetes</taxon>
        <taxon>Autographivirales</taxon>
        <taxon>Autographivirales incertae sedis</taxon>
        <taxon>Triteiavirus</taxon>
        <taxon>Triteiavirus CRP804</taxon>
    </lineage>
</organism>